<sequence>MPSKDQRRGGLSIPGQVHHITLTTAGRRPLFEDFSHARLVIAEMRRLQEQNIVHSLAWVLMPDHLHWLLQLRGPIGLANAIKVFKGRSARRLGGVLETGGSIWQAGFRDHALRRESDLIQVARDIVARPLRAGLVKRIGDYPSWDAQWL</sequence>
<evidence type="ECO:0000313" key="2">
    <source>
        <dbReference type="EMBL" id="BAU72032.1"/>
    </source>
</evidence>
<dbReference type="Gene3D" id="3.30.70.1290">
    <property type="entry name" value="Transposase IS200-like"/>
    <property type="match status" value="1"/>
</dbReference>
<evidence type="ECO:0000313" key="3">
    <source>
        <dbReference type="Proteomes" id="UP000218554"/>
    </source>
</evidence>
<dbReference type="Pfam" id="PF01797">
    <property type="entry name" value="Y1_Tnp"/>
    <property type="match status" value="1"/>
</dbReference>
<dbReference type="SMART" id="SM01321">
    <property type="entry name" value="Y1_Tnp"/>
    <property type="match status" value="1"/>
</dbReference>
<dbReference type="GO" id="GO:0004803">
    <property type="term" value="F:transposase activity"/>
    <property type="evidence" value="ECO:0007669"/>
    <property type="project" value="InterPro"/>
</dbReference>
<dbReference type="EMBL" id="AP014862">
    <property type="protein sequence ID" value="BAU72032.1"/>
    <property type="molecule type" value="Genomic_DNA"/>
</dbReference>
<name>A0AAD1BVS8_METFU</name>
<dbReference type="KEGG" id="pfuw:KF707C_3440"/>
<dbReference type="PANTHER" id="PTHR36966:SF1">
    <property type="entry name" value="REP-ASSOCIATED TYROSINE TRANSPOSASE"/>
    <property type="match status" value="1"/>
</dbReference>
<dbReference type="AlphaFoldDB" id="A0AAD1BVS8"/>
<dbReference type="GO" id="GO:0043565">
    <property type="term" value="F:sequence-specific DNA binding"/>
    <property type="evidence" value="ECO:0007669"/>
    <property type="project" value="TreeGrafter"/>
</dbReference>
<dbReference type="PANTHER" id="PTHR36966">
    <property type="entry name" value="REP-ASSOCIATED TYROSINE TRANSPOSASE"/>
    <property type="match status" value="1"/>
</dbReference>
<reference evidence="2 3" key="2">
    <citation type="journal article" date="2017" name="Int. J. Syst. Evol. Microbiol.">
        <title>Pseudomonas furukawaii sp. nov., a polychlorinated biphenyl-degrading bacterium isolated from biphenyl-contaminated soil in Japan.</title>
        <authorList>
            <person name="Kimura N."/>
            <person name="Watanabe T."/>
            <person name="Suenaga H."/>
            <person name="Fujihara H."/>
            <person name="Futagami T."/>
            <person name="Goto M."/>
            <person name="Hanada S."/>
            <person name="Hirose J."/>
        </authorList>
    </citation>
    <scope>NUCLEOTIDE SEQUENCE [LARGE SCALE GENOMIC DNA]</scope>
    <source>
        <strain evidence="3">DSM 10086 / NBRC 110670 / KF707</strain>
    </source>
</reference>
<dbReference type="RefSeq" id="WP_003455464.1">
    <property type="nucleotide sequence ID" value="NZ_AJMR01000224.1"/>
</dbReference>
<proteinExistence type="predicted"/>
<accession>A0AAD1BVS8</accession>
<dbReference type="InterPro" id="IPR052715">
    <property type="entry name" value="RAYT_transposase"/>
</dbReference>
<protein>
    <submittedName>
        <fullName evidence="2">Transposase and inactivated derivatives</fullName>
    </submittedName>
</protein>
<dbReference type="GO" id="GO:0006313">
    <property type="term" value="P:DNA transposition"/>
    <property type="evidence" value="ECO:0007669"/>
    <property type="project" value="InterPro"/>
</dbReference>
<dbReference type="InterPro" id="IPR002686">
    <property type="entry name" value="Transposase_17"/>
</dbReference>
<gene>
    <name evidence="2" type="ORF">KF707C_3440</name>
</gene>
<dbReference type="NCBIfam" id="NF047646">
    <property type="entry name" value="REP_Tyr_transpos"/>
    <property type="match status" value="1"/>
</dbReference>
<dbReference type="InterPro" id="IPR036515">
    <property type="entry name" value="Transposase_17_sf"/>
</dbReference>
<feature type="domain" description="Transposase IS200-like" evidence="1">
    <location>
        <begin position="13"/>
        <end position="128"/>
    </location>
</feature>
<reference evidence="3" key="1">
    <citation type="submission" date="2015-05" db="EMBL/GenBank/DDBJ databases">
        <title>Draft genome sequencing of a biphenyl-degrading bacterium, Pseudomonas balearica KF707 (=NBRC110670).</title>
        <authorList>
            <person name="Kimura N."/>
            <person name="Hirose J."/>
            <person name="Watanabe T."/>
            <person name="Suenaga H."/>
            <person name="Fujihara H."/>
            <person name="Noguchi M."/>
            <person name="Hashimoto M."/>
            <person name="Shimodaira J."/>
            <person name="Tsuchikane K."/>
            <person name="Hosoyama A."/>
            <person name="Yamazoe A."/>
            <person name="Fujita N."/>
            <person name="Furukawa K."/>
        </authorList>
    </citation>
    <scope>NUCLEOTIDE SEQUENCE [LARGE SCALE GENOMIC DNA]</scope>
    <source>
        <strain evidence="3">DSM 10086 / NBRC 110670 / KF707</strain>
    </source>
</reference>
<keyword evidence="3" id="KW-1185">Reference proteome</keyword>
<dbReference type="SUPFAM" id="SSF143422">
    <property type="entry name" value="Transposase IS200-like"/>
    <property type="match status" value="1"/>
</dbReference>
<evidence type="ECO:0000259" key="1">
    <source>
        <dbReference type="SMART" id="SM01321"/>
    </source>
</evidence>
<organism evidence="2 3">
    <name type="scientific">Metapseudomonas furukawaii</name>
    <name type="common">Pseudomonas furukawaii</name>
    <dbReference type="NCBI Taxonomy" id="1149133"/>
    <lineage>
        <taxon>Bacteria</taxon>
        <taxon>Pseudomonadati</taxon>
        <taxon>Pseudomonadota</taxon>
        <taxon>Gammaproteobacteria</taxon>
        <taxon>Pseudomonadales</taxon>
        <taxon>Pseudomonadaceae</taxon>
        <taxon>Metapseudomonas</taxon>
    </lineage>
</organism>
<dbReference type="Proteomes" id="UP000218554">
    <property type="component" value="Chromosome"/>
</dbReference>